<feature type="chain" id="PRO_5018118573" evidence="1">
    <location>
        <begin position="18"/>
        <end position="318"/>
    </location>
</feature>
<dbReference type="AlphaFoldDB" id="A0A3Q0J670"/>
<reference evidence="3" key="1">
    <citation type="submission" date="2025-08" db="UniProtKB">
        <authorList>
            <consortium name="RefSeq"/>
        </authorList>
    </citation>
    <scope>IDENTIFICATION</scope>
</reference>
<keyword evidence="1" id="KW-0732">Signal</keyword>
<name>A0A3Q0J670_DIACI</name>
<accession>A0A3Q0J670</accession>
<dbReference type="PaxDb" id="121845-A0A3Q0J670"/>
<organism evidence="2 3">
    <name type="scientific">Diaphorina citri</name>
    <name type="common">Asian citrus psyllid</name>
    <dbReference type="NCBI Taxonomy" id="121845"/>
    <lineage>
        <taxon>Eukaryota</taxon>
        <taxon>Metazoa</taxon>
        <taxon>Ecdysozoa</taxon>
        <taxon>Arthropoda</taxon>
        <taxon>Hexapoda</taxon>
        <taxon>Insecta</taxon>
        <taxon>Pterygota</taxon>
        <taxon>Neoptera</taxon>
        <taxon>Paraneoptera</taxon>
        <taxon>Hemiptera</taxon>
        <taxon>Sternorrhyncha</taxon>
        <taxon>Psylloidea</taxon>
        <taxon>Psyllidae</taxon>
        <taxon>Diaphorininae</taxon>
        <taxon>Diaphorina</taxon>
    </lineage>
</organism>
<keyword evidence="2" id="KW-1185">Reference proteome</keyword>
<dbReference type="RefSeq" id="XP_026682448.1">
    <property type="nucleotide sequence ID" value="XM_026826647.1"/>
</dbReference>
<gene>
    <name evidence="3" type="primary">LOC113469159</name>
</gene>
<feature type="signal peptide" evidence="1">
    <location>
        <begin position="1"/>
        <end position="17"/>
    </location>
</feature>
<dbReference type="GeneID" id="113469159"/>
<evidence type="ECO:0000313" key="3">
    <source>
        <dbReference type="RefSeq" id="XP_026682448.1"/>
    </source>
</evidence>
<dbReference type="KEGG" id="dci:113469159"/>
<sequence>MQITIVLIIMCIKMTTLDIIHKNMKQSSVQAGHVIFSDKTGTSNYYPVNDTEELGHVYITSPHTKYTCLIISRNTSIVDDENGLNELHKAYETLHNTLLRLKKLREKIITTKKNFYFYRKLLDTLLNDMKSPCIVIIGCPQLPINQLYLFFAKLSKRLHIRFNDTNIELILQNRNKWRKTPPHNLEPIPIVVKLKTSKIKNLYLNAVKRELKLSETSKKFGFSIHFGNDLLNGIFVNEHLTEDKLLLYRYMFREAKKYGYLCFINNSNIYIKKSALHKPIVVNSRHVLRVINQKQITQEIVTNTFQSVYVFMYSLTIQ</sequence>
<proteinExistence type="predicted"/>
<protein>
    <submittedName>
        <fullName evidence="3">Uncharacterized protein LOC113469159</fullName>
    </submittedName>
</protein>
<dbReference type="Proteomes" id="UP000079169">
    <property type="component" value="Unplaced"/>
</dbReference>
<evidence type="ECO:0000313" key="2">
    <source>
        <dbReference type="Proteomes" id="UP000079169"/>
    </source>
</evidence>
<evidence type="ECO:0000256" key="1">
    <source>
        <dbReference type="SAM" id="SignalP"/>
    </source>
</evidence>